<comment type="caution">
    <text evidence="2">The sequence shown here is derived from an EMBL/GenBank/DDBJ whole genome shotgun (WGS) entry which is preliminary data.</text>
</comment>
<feature type="region of interest" description="Disordered" evidence="1">
    <location>
        <begin position="388"/>
        <end position="480"/>
    </location>
</feature>
<dbReference type="GeneID" id="85377052"/>
<feature type="compositionally biased region" description="Basic and acidic residues" evidence="1">
    <location>
        <begin position="408"/>
        <end position="423"/>
    </location>
</feature>
<feature type="compositionally biased region" description="Basic residues" evidence="1">
    <location>
        <begin position="395"/>
        <end position="407"/>
    </location>
</feature>
<dbReference type="EMBL" id="MOPA01000007">
    <property type="protein sequence ID" value="KAK1535344.1"/>
    <property type="molecule type" value="Genomic_DNA"/>
</dbReference>
<dbReference type="Proteomes" id="UP001241169">
    <property type="component" value="Unassembled WGS sequence"/>
</dbReference>
<feature type="region of interest" description="Disordered" evidence="1">
    <location>
        <begin position="223"/>
        <end position="251"/>
    </location>
</feature>
<dbReference type="RefSeq" id="XP_060347283.1">
    <property type="nucleotide sequence ID" value="XM_060493153.1"/>
</dbReference>
<protein>
    <submittedName>
        <fullName evidence="2">Uncharacterized protein</fullName>
    </submittedName>
</protein>
<evidence type="ECO:0000256" key="1">
    <source>
        <dbReference type="SAM" id="MobiDB-lite"/>
    </source>
</evidence>
<evidence type="ECO:0000313" key="2">
    <source>
        <dbReference type="EMBL" id="KAK1535344.1"/>
    </source>
</evidence>
<feature type="compositionally biased region" description="Low complexity" evidence="1">
    <location>
        <begin position="427"/>
        <end position="438"/>
    </location>
</feature>
<name>A0ABQ9SF56_9PEZI</name>
<feature type="region of interest" description="Disordered" evidence="1">
    <location>
        <begin position="271"/>
        <end position="291"/>
    </location>
</feature>
<feature type="compositionally biased region" description="Basic and acidic residues" evidence="1">
    <location>
        <begin position="230"/>
        <end position="251"/>
    </location>
</feature>
<evidence type="ECO:0000313" key="3">
    <source>
        <dbReference type="Proteomes" id="UP001241169"/>
    </source>
</evidence>
<sequence length="521" mass="59251">MKFDTSIVDKIEIEKDGQVYKKRPAIWSEAFCRSLHHLSLHPIWAKNLGLLVTALQYASVLRTKNYQYWPLGNNTNDNFLAAFIDVIDKHKGQGKPLYELHGKTRERITKPACDSSLLSNLMLVLEEGVVPDPEAEPRGNGRKFRPYKISIQEINNLNRALANSTYRGRPRGGGFTPKEFAKITAHGRRPLEELPGESNIAELYERAILKCLRWEAKNKNQRARLNVPKTEPHRRPGRCEEAHGDDATEKAQLREELAASRRKVEEYRAELRAQSRSEAENQELKGRLETRPGDRSMMEQILQEEVDFTRRQYDTIMAKLRAPHERPSAEGKLQAENQELKSNVGGHARIKKDLRNRLTQSDQAAAQLETVQAEKDDLEAKLKSMEARLKSKGASARRRKKKNRKLEKKLESFRLQTEARIRVNEPSGSSDDMGLGSDNMNAGPESTNPRPKEIGNGTSEGGSDGHTEGGHNEPAAELSEAEILTKMLAVTRPKEKWRHSTEYYHVLSRDPLKRVAHPEYI</sequence>
<gene>
    <name evidence="2" type="ORF">CPAR01_08886</name>
</gene>
<keyword evidence="3" id="KW-1185">Reference proteome</keyword>
<proteinExistence type="predicted"/>
<reference evidence="2 3" key="1">
    <citation type="submission" date="2016-10" db="EMBL/GenBank/DDBJ databases">
        <title>The genome sequence of Colletotrichum fioriniae PJ7.</title>
        <authorList>
            <person name="Baroncelli R."/>
        </authorList>
    </citation>
    <scope>NUCLEOTIDE SEQUENCE [LARGE SCALE GENOMIC DNA]</scope>
    <source>
        <strain evidence="2 3">IMI 384185</strain>
    </source>
</reference>
<accession>A0ABQ9SF56</accession>
<organism evidence="2 3">
    <name type="scientific">Colletotrichum paranaense</name>
    <dbReference type="NCBI Taxonomy" id="1914294"/>
    <lineage>
        <taxon>Eukaryota</taxon>
        <taxon>Fungi</taxon>
        <taxon>Dikarya</taxon>
        <taxon>Ascomycota</taxon>
        <taxon>Pezizomycotina</taxon>
        <taxon>Sordariomycetes</taxon>
        <taxon>Hypocreomycetidae</taxon>
        <taxon>Glomerellales</taxon>
        <taxon>Glomerellaceae</taxon>
        <taxon>Colletotrichum</taxon>
        <taxon>Colletotrichum acutatum species complex</taxon>
    </lineage>
</organism>